<protein>
    <submittedName>
        <fullName evidence="2">Uncharacterized protein LOC113871768</fullName>
    </submittedName>
</protein>
<evidence type="ECO:0000313" key="2">
    <source>
        <dbReference type="RefSeq" id="XP_027364673.1"/>
    </source>
</evidence>
<reference evidence="1" key="1">
    <citation type="journal article" date="2019" name="Toxins">
        <title>Detection of Abrin-Like and Prepropulchellin-Like Toxin Genes and Transcripts Using Whole Genome Sequencing and Full-Length Transcript Sequencing of Abrus precatorius.</title>
        <authorList>
            <person name="Hovde B.T."/>
            <person name="Daligault H.E."/>
            <person name="Hanschen E.R."/>
            <person name="Kunde Y.A."/>
            <person name="Johnson M.B."/>
            <person name="Starkenburg S.R."/>
            <person name="Johnson S.L."/>
        </authorList>
    </citation>
    <scope>NUCLEOTIDE SEQUENCE [LARGE SCALE GENOMIC DNA]</scope>
</reference>
<gene>
    <name evidence="2" type="primary">LOC113871768</name>
</gene>
<dbReference type="RefSeq" id="XP_027364673.1">
    <property type="nucleotide sequence ID" value="XM_027508872.1"/>
</dbReference>
<reference evidence="2" key="2">
    <citation type="submission" date="2025-08" db="UniProtKB">
        <authorList>
            <consortium name="RefSeq"/>
        </authorList>
    </citation>
    <scope>IDENTIFICATION</scope>
    <source>
        <tissue evidence="2">Young leaves</tissue>
    </source>
</reference>
<dbReference type="PANTHER" id="PTHR34666">
    <property type="entry name" value="EXPRESSED PROTEIN"/>
    <property type="match status" value="1"/>
</dbReference>
<organism evidence="1 2">
    <name type="scientific">Abrus precatorius</name>
    <name type="common">Indian licorice</name>
    <name type="synonym">Glycine abrus</name>
    <dbReference type="NCBI Taxonomy" id="3816"/>
    <lineage>
        <taxon>Eukaryota</taxon>
        <taxon>Viridiplantae</taxon>
        <taxon>Streptophyta</taxon>
        <taxon>Embryophyta</taxon>
        <taxon>Tracheophyta</taxon>
        <taxon>Spermatophyta</taxon>
        <taxon>Magnoliopsida</taxon>
        <taxon>eudicotyledons</taxon>
        <taxon>Gunneridae</taxon>
        <taxon>Pentapetalae</taxon>
        <taxon>rosids</taxon>
        <taxon>fabids</taxon>
        <taxon>Fabales</taxon>
        <taxon>Fabaceae</taxon>
        <taxon>Papilionoideae</taxon>
        <taxon>50 kb inversion clade</taxon>
        <taxon>NPAAA clade</taxon>
        <taxon>indigoferoid/millettioid clade</taxon>
        <taxon>Abreae</taxon>
        <taxon>Abrus</taxon>
    </lineage>
</organism>
<dbReference type="AlphaFoldDB" id="A0A8B8M9K6"/>
<sequence length="160" mass="18074">MDIEDFSFPTVSDTCTYNFDSHPLWNLSPKGSSNSYHVLVEGSKENEKDCFEAKLVSKGKRKSFSCVQNGKETTVVDDEEVPMDLLWEVFNEELSSASRFAHSSSKETVEFKYARALTVAKTNGSLLQTKYKPSMVVIVKVLKKLFSLNNSQGKPKKRVF</sequence>
<keyword evidence="1" id="KW-1185">Reference proteome</keyword>
<proteinExistence type="predicted"/>
<evidence type="ECO:0000313" key="1">
    <source>
        <dbReference type="Proteomes" id="UP000694853"/>
    </source>
</evidence>
<dbReference type="KEGG" id="aprc:113871768"/>
<dbReference type="Proteomes" id="UP000694853">
    <property type="component" value="Unplaced"/>
</dbReference>
<name>A0A8B8M9K6_ABRPR</name>
<dbReference type="GeneID" id="113871768"/>
<dbReference type="OrthoDB" id="1917400at2759"/>
<accession>A0A8B8M9K6</accession>
<dbReference type="PANTHER" id="PTHR34666:SF7">
    <property type="match status" value="1"/>
</dbReference>